<dbReference type="GO" id="GO:0008270">
    <property type="term" value="F:zinc ion binding"/>
    <property type="evidence" value="ECO:0007669"/>
    <property type="project" value="UniProtKB-KW"/>
</dbReference>
<evidence type="ECO:0000313" key="4">
    <source>
        <dbReference type="Proteomes" id="UP000646827"/>
    </source>
</evidence>
<dbReference type="Proteomes" id="UP000646827">
    <property type="component" value="Unassembled WGS sequence"/>
</dbReference>
<dbReference type="OrthoDB" id="2289406at2759"/>
<evidence type="ECO:0000256" key="1">
    <source>
        <dbReference type="PROSITE-ProRule" id="PRU00325"/>
    </source>
</evidence>
<keyword evidence="4" id="KW-1185">Reference proteome</keyword>
<evidence type="ECO:0000313" key="3">
    <source>
        <dbReference type="EMBL" id="KAG2216679.1"/>
    </source>
</evidence>
<reference evidence="3 4" key="1">
    <citation type="submission" date="2020-12" db="EMBL/GenBank/DDBJ databases">
        <title>Metabolic potential, ecology and presence of endohyphal bacteria is reflected in genomic diversity of Mucoromycotina.</title>
        <authorList>
            <person name="Muszewska A."/>
            <person name="Okrasinska A."/>
            <person name="Steczkiewicz K."/>
            <person name="Drgas O."/>
            <person name="Orlowska M."/>
            <person name="Perlinska-Lenart U."/>
            <person name="Aleksandrzak-Piekarczyk T."/>
            <person name="Szatraj K."/>
            <person name="Zielenkiewicz U."/>
            <person name="Pilsyk S."/>
            <person name="Malc E."/>
            <person name="Mieczkowski P."/>
            <person name="Kruszewska J.S."/>
            <person name="Biernat P."/>
            <person name="Pawlowska J."/>
        </authorList>
    </citation>
    <scope>NUCLEOTIDE SEQUENCE [LARGE SCALE GENOMIC DNA]</scope>
    <source>
        <strain evidence="3 4">CBS 142.35</strain>
    </source>
</reference>
<accession>A0A8H7RTB9</accession>
<dbReference type="PANTHER" id="PTHR33977">
    <property type="entry name" value="ZINC ION BINDING PROTEIN"/>
    <property type="match status" value="1"/>
</dbReference>
<dbReference type="PROSITE" id="PS50966">
    <property type="entry name" value="ZF_SWIM"/>
    <property type="match status" value="1"/>
</dbReference>
<keyword evidence="1" id="KW-0863">Zinc-finger</keyword>
<name>A0A8H7RTB9_9FUNG</name>
<evidence type="ECO:0000259" key="2">
    <source>
        <dbReference type="PROSITE" id="PS50966"/>
    </source>
</evidence>
<gene>
    <name evidence="3" type="ORF">INT45_007680</name>
</gene>
<dbReference type="PANTHER" id="PTHR33977:SF1">
    <property type="entry name" value="ZINC ION BINDING PROTEIN"/>
    <property type="match status" value="1"/>
</dbReference>
<protein>
    <recommendedName>
        <fullName evidence="2">SWIM-type domain-containing protein</fullName>
    </recommendedName>
</protein>
<dbReference type="InterPro" id="IPR007527">
    <property type="entry name" value="Znf_SWIM"/>
</dbReference>
<keyword evidence="1" id="KW-0862">Zinc</keyword>
<dbReference type="AlphaFoldDB" id="A0A8H7RTB9"/>
<comment type="caution">
    <text evidence="3">The sequence shown here is derived from an EMBL/GenBank/DDBJ whole genome shotgun (WGS) entry which is preliminary data.</text>
</comment>
<feature type="domain" description="SWIM-type" evidence="2">
    <location>
        <begin position="607"/>
        <end position="644"/>
    </location>
</feature>
<sequence>MSTQSMTITNVSSVIAQAINLLKEQHTGPVAPVDPVSPIVTVEKYRSQYEQWIKDEEDRLGLKFYNRTNEYCINRNIEYCNKHGAHKDADQHITASQQQTNIVFQQYVPRENNKRGRPTTCTFMEVYQCHRHRTPAPISDNDNRRHDNIPCGCTASIKVKGTSSRPGIVSVTYDWQHTGHIPGSIDDLVSAPISRSVKKTLSDLVDQNLDWQNIKHMLRVDREILEKILTGNTAEIPNVLRITYQEVYYLMTQSLQKRAYRDSDMGESLVKWKSFIVEKGDYCLYENMDSIQDGMFFFAFMSNWQINLLRENSRVVCLDSTHGTCVGYDRERCFLYTLVARSDTTGKGAPFCWMITNSEAHQPVEHWLKWLHENRGFRPVKMMIDNSDTEILAIRKALGDSCQILLCHWHILRAWKKQIASKVTSTPDVQKTIDEKKIRRNEGFEAMIAMMKAETIDDFNYSYEDFELWCQVEDGWDGTELLDYFDREYLVKKESWANAWRHQNMLIDTNNMQESYHRMLKEVYLSTLKKQRVDVLVYVLYEILLCDIMDDHIRTQLSIRAVVLNKSERQRRRIAYSYSEDDAQSLIVAHHSNHITVMSFTTPGQFYEVYVNEITDTMIGCTCPDHVRNGALCKHMFLVNRIEKIALMDRTSRQVNPLLIAQATEHRVDDPEDALILAMERLSTSAEKLNTQLTKVSRANYDPTATRHINKVAEQLSSAWSTLKRHENSNTNPNNQNRYY</sequence>
<proteinExistence type="predicted"/>
<organism evidence="3 4">
    <name type="scientific">Circinella minor</name>
    <dbReference type="NCBI Taxonomy" id="1195481"/>
    <lineage>
        <taxon>Eukaryota</taxon>
        <taxon>Fungi</taxon>
        <taxon>Fungi incertae sedis</taxon>
        <taxon>Mucoromycota</taxon>
        <taxon>Mucoromycotina</taxon>
        <taxon>Mucoromycetes</taxon>
        <taxon>Mucorales</taxon>
        <taxon>Lichtheimiaceae</taxon>
        <taxon>Circinella</taxon>
    </lineage>
</organism>
<dbReference type="EMBL" id="JAEPRB010000373">
    <property type="protein sequence ID" value="KAG2216679.1"/>
    <property type="molecule type" value="Genomic_DNA"/>
</dbReference>
<keyword evidence="1" id="KW-0479">Metal-binding</keyword>